<reference evidence="3 4" key="1">
    <citation type="submission" date="2019-11" db="EMBL/GenBank/DDBJ databases">
        <title>Caenimonas koreensis gen. nov., sp. nov., isolated from activated sludge.</title>
        <authorList>
            <person name="Seung H.R."/>
        </authorList>
    </citation>
    <scope>NUCLEOTIDE SEQUENCE [LARGE SCALE GENOMIC DNA]</scope>
    <source>
        <strain evidence="3 4">EMB320</strain>
    </source>
</reference>
<evidence type="ECO:0000313" key="3">
    <source>
        <dbReference type="EMBL" id="MRD46383.1"/>
    </source>
</evidence>
<keyword evidence="1" id="KW-0175">Coiled coil</keyword>
<dbReference type="AlphaFoldDB" id="A0A844AZW1"/>
<dbReference type="Proteomes" id="UP000487350">
    <property type="component" value="Unassembled WGS sequence"/>
</dbReference>
<feature type="domain" description="HTH cro/C1-type" evidence="2">
    <location>
        <begin position="81"/>
        <end position="127"/>
    </location>
</feature>
<dbReference type="EMBL" id="WJBU01000003">
    <property type="protein sequence ID" value="MRD46383.1"/>
    <property type="molecule type" value="Genomic_DNA"/>
</dbReference>
<dbReference type="RefSeq" id="WP_153583735.1">
    <property type="nucleotide sequence ID" value="NZ_WJBU01000003.1"/>
</dbReference>
<sequence length="144" mass="15954">MPNIASLLKEEIARVARKEVRAETSSMKKAVSQYRSDIAALKRQVRELEQQSRKLRRVTSKVAAVSAEPTEKKLRFSAKGFAEARRRLDLSAAAVGLLIGATGQSVYKWEQGKARPRVKHLAKIAELRAMGKREATARLEALAG</sequence>
<dbReference type="Gene3D" id="1.10.260.40">
    <property type="entry name" value="lambda repressor-like DNA-binding domains"/>
    <property type="match status" value="1"/>
</dbReference>
<feature type="coiled-coil region" evidence="1">
    <location>
        <begin position="31"/>
        <end position="68"/>
    </location>
</feature>
<protein>
    <submittedName>
        <fullName evidence="3">Helix-turn-helix domain-containing protein</fullName>
    </submittedName>
</protein>
<evidence type="ECO:0000256" key="1">
    <source>
        <dbReference type="SAM" id="Coils"/>
    </source>
</evidence>
<evidence type="ECO:0000313" key="4">
    <source>
        <dbReference type="Proteomes" id="UP000487350"/>
    </source>
</evidence>
<accession>A0A844AZW1</accession>
<dbReference type="GO" id="GO:0003677">
    <property type="term" value="F:DNA binding"/>
    <property type="evidence" value="ECO:0007669"/>
    <property type="project" value="InterPro"/>
</dbReference>
<dbReference type="CDD" id="cd00093">
    <property type="entry name" value="HTH_XRE"/>
    <property type="match status" value="1"/>
</dbReference>
<dbReference type="InterPro" id="IPR001387">
    <property type="entry name" value="Cro/C1-type_HTH"/>
</dbReference>
<dbReference type="PROSITE" id="PS50943">
    <property type="entry name" value="HTH_CROC1"/>
    <property type="match status" value="1"/>
</dbReference>
<dbReference type="InterPro" id="IPR010982">
    <property type="entry name" value="Lambda_DNA-bd_dom_sf"/>
</dbReference>
<proteinExistence type="predicted"/>
<comment type="caution">
    <text evidence="3">The sequence shown here is derived from an EMBL/GenBank/DDBJ whole genome shotgun (WGS) entry which is preliminary data.</text>
</comment>
<evidence type="ECO:0000259" key="2">
    <source>
        <dbReference type="PROSITE" id="PS50943"/>
    </source>
</evidence>
<organism evidence="3 4">
    <name type="scientific">Caenimonas koreensis DSM 17982</name>
    <dbReference type="NCBI Taxonomy" id="1121255"/>
    <lineage>
        <taxon>Bacteria</taxon>
        <taxon>Pseudomonadati</taxon>
        <taxon>Pseudomonadota</taxon>
        <taxon>Betaproteobacteria</taxon>
        <taxon>Burkholderiales</taxon>
        <taxon>Comamonadaceae</taxon>
        <taxon>Caenimonas</taxon>
    </lineage>
</organism>
<dbReference type="OrthoDB" id="5957380at2"/>
<name>A0A844AZW1_9BURK</name>
<gene>
    <name evidence="3" type="ORF">GHT07_03780</name>
</gene>
<keyword evidence="4" id="KW-1185">Reference proteome</keyword>
<dbReference type="Pfam" id="PF01381">
    <property type="entry name" value="HTH_3"/>
    <property type="match status" value="1"/>
</dbReference>
<dbReference type="SUPFAM" id="SSF47413">
    <property type="entry name" value="lambda repressor-like DNA-binding domains"/>
    <property type="match status" value="1"/>
</dbReference>